<evidence type="ECO:0000313" key="4">
    <source>
        <dbReference type="Proteomes" id="UP001596435"/>
    </source>
</evidence>
<feature type="compositionally biased region" description="Low complexity" evidence="1">
    <location>
        <begin position="63"/>
        <end position="73"/>
    </location>
</feature>
<feature type="non-terminal residue" evidence="3">
    <location>
        <position position="127"/>
    </location>
</feature>
<keyword evidence="2" id="KW-0472">Membrane</keyword>
<proteinExistence type="predicted"/>
<accession>A0ABW2FYT6</accession>
<name>A0ABW2FYT6_9ACTN</name>
<keyword evidence="2" id="KW-1133">Transmembrane helix</keyword>
<feature type="region of interest" description="Disordered" evidence="1">
    <location>
        <begin position="1"/>
        <end position="73"/>
    </location>
</feature>
<keyword evidence="2" id="KW-0812">Transmembrane</keyword>
<feature type="compositionally biased region" description="Gly residues" evidence="1">
    <location>
        <begin position="1"/>
        <end position="30"/>
    </location>
</feature>
<keyword evidence="4" id="KW-1185">Reference proteome</keyword>
<feature type="transmembrane region" description="Helical" evidence="2">
    <location>
        <begin position="94"/>
        <end position="114"/>
    </location>
</feature>
<protein>
    <recommendedName>
        <fullName evidence="5">Translation initiation factor IF-2</fullName>
    </recommendedName>
</protein>
<comment type="caution">
    <text evidence="3">The sequence shown here is derived from an EMBL/GenBank/DDBJ whole genome shotgun (WGS) entry which is preliminary data.</text>
</comment>
<reference evidence="4" key="1">
    <citation type="journal article" date="2019" name="Int. J. Syst. Evol. Microbiol.">
        <title>The Global Catalogue of Microorganisms (GCM) 10K type strain sequencing project: providing services to taxonomists for standard genome sequencing and annotation.</title>
        <authorList>
            <consortium name="The Broad Institute Genomics Platform"/>
            <consortium name="The Broad Institute Genome Sequencing Center for Infectious Disease"/>
            <person name="Wu L."/>
            <person name="Ma J."/>
        </authorList>
    </citation>
    <scope>NUCLEOTIDE SEQUENCE [LARGE SCALE GENOMIC DNA]</scope>
    <source>
        <strain evidence="4">CGMCC 1.12859</strain>
    </source>
</reference>
<evidence type="ECO:0000313" key="3">
    <source>
        <dbReference type="EMBL" id="MFC7180986.1"/>
    </source>
</evidence>
<organism evidence="3 4">
    <name type="scientific">Kitasatospora paranensis</name>
    <dbReference type="NCBI Taxonomy" id="258053"/>
    <lineage>
        <taxon>Bacteria</taxon>
        <taxon>Bacillati</taxon>
        <taxon>Actinomycetota</taxon>
        <taxon>Actinomycetes</taxon>
        <taxon>Kitasatosporales</taxon>
        <taxon>Streptomycetaceae</taxon>
        <taxon>Kitasatospora</taxon>
    </lineage>
</organism>
<sequence length="127" mass="11988">MSDGGGMAHNGGSPAGPGFPGGPGQPGGRPAGPDARGGFPGGPGWQGGHPGGTGALFPPPPMTGQGPAPAATPDWAALAEATGLRHRRGQRLKIAGALFGVLGVGGMVATALPLRADPPGPPAPTAA</sequence>
<dbReference type="EMBL" id="JBHTAJ010000025">
    <property type="protein sequence ID" value="MFC7180986.1"/>
    <property type="molecule type" value="Genomic_DNA"/>
</dbReference>
<feature type="compositionally biased region" description="Gly residues" evidence="1">
    <location>
        <begin position="38"/>
        <end position="54"/>
    </location>
</feature>
<dbReference type="Proteomes" id="UP001596435">
    <property type="component" value="Unassembled WGS sequence"/>
</dbReference>
<evidence type="ECO:0008006" key="5">
    <source>
        <dbReference type="Google" id="ProtNLM"/>
    </source>
</evidence>
<evidence type="ECO:0000256" key="1">
    <source>
        <dbReference type="SAM" id="MobiDB-lite"/>
    </source>
</evidence>
<evidence type="ECO:0000256" key="2">
    <source>
        <dbReference type="SAM" id="Phobius"/>
    </source>
</evidence>
<gene>
    <name evidence="3" type="ORF">ACFQMG_15620</name>
</gene>